<keyword evidence="1" id="KW-0833">Ubl conjugation pathway</keyword>
<dbReference type="Gene3D" id="1.20.1280.50">
    <property type="match status" value="1"/>
</dbReference>
<sequence>MRLRSNRNTEEPYVVSGQYLRSSVQPRRAERKRAKRMAPVNRDEKVDVEDLSAPTTSGCSSTALHHQQQQQSLHPPVNSDNSAQLVKRKINKSSRGKADKIQEGSVQEDISSIPDHILISIFTLLPIVDRIRIERVCRRWRHIAKNYSWTMTTEFSYSSLIGDKECSLPCLIERPVVGNKEIKSLAQRCGDHLLEMDLHAFRDTLTYNVCMCFAVHCPNLTVLNMYGIQLTNSSLKSLGRHCPNLEIVNFHRCFQESVVERGLTSFFSKCQNLREVDVGENERLTGLPSFTVLPRSIINLKIGGCFRLTAASLFAIRDRPVLSLVLRNTVIGCKQLKYVDLSGCSRFVSNVGLRELAKLPYLSHLNLSYMRVVDDQTIRIIAEKSTLQTVLLHRCDEISDEAVKMLLKHCPFLTALDISFCPKVTDESMEGMISYVSKRQEREALLPTSSRGQTTPLTEVVTKMRRHERSLQALMDADFERHLMRFENFRYRFGNTSDYSTNPLYDIRHMGRYKPNPDGFTELHVWTAHSSITRPYPRTHPLLKVDDHDSIAEQSSSIFEFSVVIRIN</sequence>
<protein>
    <submittedName>
        <fullName evidence="4">Bm9745</fullName>
    </submittedName>
</protein>
<organism evidence="4">
    <name type="scientific">Brugia malayi</name>
    <name type="common">Filarial nematode worm</name>
    <dbReference type="NCBI Taxonomy" id="6279"/>
    <lineage>
        <taxon>Eukaryota</taxon>
        <taxon>Metazoa</taxon>
        <taxon>Ecdysozoa</taxon>
        <taxon>Nematoda</taxon>
        <taxon>Chromadorea</taxon>
        <taxon>Rhabditida</taxon>
        <taxon>Spirurina</taxon>
        <taxon>Spiruromorpha</taxon>
        <taxon>Filarioidea</taxon>
        <taxon>Onchocercidae</taxon>
        <taxon>Brugia</taxon>
    </lineage>
</organism>
<gene>
    <name evidence="4 5" type="ORF">Bm9745</name>
    <name evidence="4" type="ORF">BM_Bm9745</name>
</gene>
<name>A0A0J9XUF0_BRUMA</name>
<dbReference type="AlphaFoldDB" id="A0A0J9XUF0"/>
<dbReference type="EMBL" id="LN856939">
    <property type="protein sequence ID" value="CDP95359.1"/>
    <property type="molecule type" value="Genomic_DNA"/>
</dbReference>
<dbReference type="InterPro" id="IPR057207">
    <property type="entry name" value="FBXL15_LRR"/>
</dbReference>
<reference evidence="4" key="1">
    <citation type="journal article" date="2007" name="Science">
        <title>Draft genome of the filarial nematode parasite Brugia malayi.</title>
        <authorList>
            <person name="Ghedin E."/>
            <person name="Wang S."/>
            <person name="Spiro D."/>
            <person name="Caler E."/>
            <person name="Zhao Q."/>
            <person name="Crabtree J."/>
            <person name="Allen J.E."/>
            <person name="Delcher A.L."/>
            <person name="Guiliano D.B."/>
            <person name="Miranda-Saavedra D."/>
            <person name="Angiuoli S.V."/>
            <person name="Creasy T."/>
            <person name="Amedeo P."/>
            <person name="Haas B."/>
            <person name="El-Sayed N.M."/>
            <person name="Wortman J.R."/>
            <person name="Feldblyum T."/>
            <person name="Tallon L."/>
            <person name="Schatz M."/>
            <person name="Shumway M."/>
            <person name="Koo H."/>
            <person name="Salzberg S.L."/>
            <person name="Schobel S."/>
            <person name="Pertea M."/>
            <person name="Pop M."/>
            <person name="White O."/>
            <person name="Barton G.J."/>
            <person name="Carlow C.K."/>
            <person name="Crawford M.J."/>
            <person name="Daub J."/>
            <person name="Dimmic M.W."/>
            <person name="Estes C.F."/>
            <person name="Foster J.M."/>
            <person name="Ganatra M."/>
            <person name="Gregory W.F."/>
            <person name="Johnson N.M."/>
            <person name="Jin J."/>
            <person name="Komuniecki R."/>
            <person name="Korf I."/>
            <person name="Kumar S."/>
            <person name="Laney S."/>
            <person name="Li B.W."/>
            <person name="Li W."/>
            <person name="Lindblom T.H."/>
            <person name="Lustigman S."/>
            <person name="Ma D."/>
            <person name="Maina C.V."/>
            <person name="Martin D.M."/>
            <person name="McCarter J.P."/>
            <person name="McReynolds L."/>
            <person name="Mitreva M."/>
            <person name="Nutman T.B."/>
            <person name="Parkinson J."/>
            <person name="Peregrin-Alvarez J.M."/>
            <person name="Poole C."/>
            <person name="Ren Q."/>
            <person name="Saunders L."/>
            <person name="Sluder A.E."/>
            <person name="Smith K."/>
            <person name="Stanke M."/>
            <person name="Unnasch T.R."/>
            <person name="Ware J."/>
            <person name="Wei A.D."/>
            <person name="Weil G."/>
            <person name="Williams D.J."/>
            <person name="Zhang Y."/>
            <person name="Williams S.A."/>
            <person name="Fraser-Liggett C."/>
            <person name="Slatko B."/>
            <person name="Blaxter M.L."/>
            <person name="Scott A.L."/>
        </authorList>
    </citation>
    <scope>NUCLEOTIDE SEQUENCE</scope>
    <source>
        <strain evidence="4">FR3</strain>
    </source>
</reference>
<dbReference type="SUPFAM" id="SSF81383">
    <property type="entry name" value="F-box domain"/>
    <property type="match status" value="1"/>
</dbReference>
<accession>A0A0J9XUF0</accession>
<reference evidence="4" key="2">
    <citation type="submission" date="2012-12" db="EMBL/GenBank/DDBJ databases">
        <authorList>
            <person name="Gao Y.W."/>
            <person name="Fan S.T."/>
            <person name="Sun H.T."/>
            <person name="Wang Z."/>
            <person name="Gao X.L."/>
            <person name="Li Y.G."/>
            <person name="Wang T.C."/>
            <person name="Zhang K."/>
            <person name="Xu W.W."/>
            <person name="Yu Z.J."/>
            <person name="Xia X.Z."/>
        </authorList>
    </citation>
    <scope>NUCLEOTIDE SEQUENCE</scope>
    <source>
        <strain evidence="4">FR3</strain>
    </source>
</reference>
<dbReference type="PANTHER" id="PTHR13318">
    <property type="entry name" value="PARTNER OF PAIRED, ISOFORM B-RELATED"/>
    <property type="match status" value="1"/>
</dbReference>
<proteinExistence type="predicted"/>
<dbReference type="GO" id="GO:0031146">
    <property type="term" value="P:SCF-dependent proteasomal ubiquitin-dependent protein catabolic process"/>
    <property type="evidence" value="ECO:0007669"/>
    <property type="project" value="TreeGrafter"/>
</dbReference>
<dbReference type="PROSITE" id="PS50181">
    <property type="entry name" value="FBOX"/>
    <property type="match status" value="1"/>
</dbReference>
<dbReference type="Gene3D" id="3.80.10.10">
    <property type="entry name" value="Ribonuclease Inhibitor"/>
    <property type="match status" value="2"/>
</dbReference>
<feature type="domain" description="F-box" evidence="3">
    <location>
        <begin position="107"/>
        <end position="160"/>
    </location>
</feature>
<evidence type="ECO:0000256" key="1">
    <source>
        <dbReference type="ARBA" id="ARBA00022786"/>
    </source>
</evidence>
<dbReference type="OMA" id="RHLMRFE"/>
<feature type="compositionally biased region" description="Polar residues" evidence="2">
    <location>
        <begin position="53"/>
        <end position="64"/>
    </location>
</feature>
<dbReference type="InterPro" id="IPR001810">
    <property type="entry name" value="F-box_dom"/>
</dbReference>
<dbReference type="InterPro" id="IPR006553">
    <property type="entry name" value="Leu-rich_rpt_Cys-con_subtyp"/>
</dbReference>
<dbReference type="SMART" id="SM00256">
    <property type="entry name" value="FBOX"/>
    <property type="match status" value="1"/>
</dbReference>
<evidence type="ECO:0000313" key="5">
    <source>
        <dbReference type="WormBase" id="Bm9745"/>
    </source>
</evidence>
<dbReference type="Pfam" id="PF12937">
    <property type="entry name" value="F-box-like"/>
    <property type="match status" value="1"/>
</dbReference>
<dbReference type="GO" id="GO:0019005">
    <property type="term" value="C:SCF ubiquitin ligase complex"/>
    <property type="evidence" value="ECO:0007669"/>
    <property type="project" value="TreeGrafter"/>
</dbReference>
<feature type="region of interest" description="Disordered" evidence="2">
    <location>
        <begin position="22"/>
        <end position="82"/>
    </location>
</feature>
<dbReference type="InterPro" id="IPR036047">
    <property type="entry name" value="F-box-like_dom_sf"/>
</dbReference>
<dbReference type="SMART" id="SM00367">
    <property type="entry name" value="LRR_CC"/>
    <property type="match status" value="7"/>
</dbReference>
<evidence type="ECO:0000256" key="2">
    <source>
        <dbReference type="SAM" id="MobiDB-lite"/>
    </source>
</evidence>
<dbReference type="SUPFAM" id="SSF52047">
    <property type="entry name" value="RNI-like"/>
    <property type="match status" value="1"/>
</dbReference>
<evidence type="ECO:0000313" key="4">
    <source>
        <dbReference type="EMBL" id="CDP95359.1"/>
    </source>
</evidence>
<evidence type="ECO:0000259" key="3">
    <source>
        <dbReference type="PROSITE" id="PS50181"/>
    </source>
</evidence>
<dbReference type="WormBase" id="Bm9745">
    <property type="protein sequence ID" value="BM43244"/>
    <property type="gene ID" value="WBGene00230006"/>
</dbReference>
<dbReference type="Pfam" id="PF25372">
    <property type="entry name" value="DUF7885"/>
    <property type="match status" value="1"/>
</dbReference>
<dbReference type="InterPro" id="IPR032675">
    <property type="entry name" value="LRR_dom_sf"/>
</dbReference>